<accession>A0A0F9SSY6</accession>
<gene>
    <name evidence="1" type="ORF">LCGC14_0478410</name>
</gene>
<dbReference type="EMBL" id="LAZR01000517">
    <property type="protein sequence ID" value="KKN65702.1"/>
    <property type="molecule type" value="Genomic_DNA"/>
</dbReference>
<reference evidence="1" key="1">
    <citation type="journal article" date="2015" name="Nature">
        <title>Complex archaea that bridge the gap between prokaryotes and eukaryotes.</title>
        <authorList>
            <person name="Spang A."/>
            <person name="Saw J.H."/>
            <person name="Jorgensen S.L."/>
            <person name="Zaremba-Niedzwiedzka K."/>
            <person name="Martijn J."/>
            <person name="Lind A.E."/>
            <person name="van Eijk R."/>
            <person name="Schleper C."/>
            <person name="Guy L."/>
            <person name="Ettema T.J."/>
        </authorList>
    </citation>
    <scope>NUCLEOTIDE SEQUENCE</scope>
</reference>
<dbReference type="AlphaFoldDB" id="A0A0F9SSY6"/>
<evidence type="ECO:0000313" key="1">
    <source>
        <dbReference type="EMBL" id="KKN65702.1"/>
    </source>
</evidence>
<comment type="caution">
    <text evidence="1">The sequence shown here is derived from an EMBL/GenBank/DDBJ whole genome shotgun (WGS) entry which is preliminary data.</text>
</comment>
<sequence length="79" mass="9129">MHKSNPAFLLLVFSILAWCGGIIVGSFHSETRFIISANKIHLHEKFQPKGFDTVMIGAEALDWPRFRRFLDDCLESYEE</sequence>
<name>A0A0F9SSY6_9ZZZZ</name>
<protein>
    <submittedName>
        <fullName evidence="1">Uncharacterized protein</fullName>
    </submittedName>
</protein>
<organism evidence="1">
    <name type="scientific">marine sediment metagenome</name>
    <dbReference type="NCBI Taxonomy" id="412755"/>
    <lineage>
        <taxon>unclassified sequences</taxon>
        <taxon>metagenomes</taxon>
        <taxon>ecological metagenomes</taxon>
    </lineage>
</organism>
<proteinExistence type="predicted"/>